<protein>
    <submittedName>
        <fullName evidence="1">Uncharacterized protein</fullName>
    </submittedName>
</protein>
<dbReference type="EMBL" id="JARBHB010000012">
    <property type="protein sequence ID" value="KAJ8871225.1"/>
    <property type="molecule type" value="Genomic_DNA"/>
</dbReference>
<comment type="caution">
    <text evidence="1">The sequence shown here is derived from an EMBL/GenBank/DDBJ whole genome shotgun (WGS) entry which is preliminary data.</text>
</comment>
<sequence length="125" mass="14505">MPYQGFEPRTSRTADRRRTNLLRHGRSDIVGAGMNSAREEIFLSLIEHSSQLQPSRPRRSRIFIPLQITLTVRKVESHMVPTSTATPKTWPFKGVIEFDHVNFSYSEDDLHVLHDHVSKLTLLRR</sequence>
<keyword evidence="2" id="KW-1185">Reference proteome</keyword>
<reference evidence="1 2" key="1">
    <citation type="submission" date="2023-02" db="EMBL/GenBank/DDBJ databases">
        <title>LHISI_Scaffold_Assembly.</title>
        <authorList>
            <person name="Stuart O.P."/>
            <person name="Cleave R."/>
            <person name="Magrath M.J.L."/>
            <person name="Mikheyev A.S."/>
        </authorList>
    </citation>
    <scope>NUCLEOTIDE SEQUENCE [LARGE SCALE GENOMIC DNA]</scope>
    <source>
        <strain evidence="1">Daus_M_001</strain>
        <tissue evidence="1">Leg muscle</tissue>
    </source>
</reference>
<gene>
    <name evidence="1" type="ORF">PR048_027531</name>
</gene>
<evidence type="ECO:0000313" key="1">
    <source>
        <dbReference type="EMBL" id="KAJ8871225.1"/>
    </source>
</evidence>
<evidence type="ECO:0000313" key="2">
    <source>
        <dbReference type="Proteomes" id="UP001159363"/>
    </source>
</evidence>
<proteinExistence type="predicted"/>
<name>A0ABQ9GGS5_9NEOP</name>
<dbReference type="Proteomes" id="UP001159363">
    <property type="component" value="Chromosome 11"/>
</dbReference>
<organism evidence="1 2">
    <name type="scientific">Dryococelus australis</name>
    <dbReference type="NCBI Taxonomy" id="614101"/>
    <lineage>
        <taxon>Eukaryota</taxon>
        <taxon>Metazoa</taxon>
        <taxon>Ecdysozoa</taxon>
        <taxon>Arthropoda</taxon>
        <taxon>Hexapoda</taxon>
        <taxon>Insecta</taxon>
        <taxon>Pterygota</taxon>
        <taxon>Neoptera</taxon>
        <taxon>Polyneoptera</taxon>
        <taxon>Phasmatodea</taxon>
        <taxon>Verophasmatodea</taxon>
        <taxon>Anareolatae</taxon>
        <taxon>Phasmatidae</taxon>
        <taxon>Eurycanthinae</taxon>
        <taxon>Dryococelus</taxon>
    </lineage>
</organism>
<accession>A0ABQ9GGS5</accession>